<proteinExistence type="predicted"/>
<dbReference type="PANTHER" id="PTHR34322">
    <property type="entry name" value="TRANSPOSASE, Y1_TNP DOMAIN-CONTAINING"/>
    <property type="match status" value="1"/>
</dbReference>
<reference evidence="2" key="1">
    <citation type="submission" date="2015-03" db="EMBL/GenBank/DDBJ databases">
        <authorList>
            <person name="Nijsse Bart"/>
        </authorList>
    </citation>
    <scope>NUCLEOTIDE SEQUENCE [LARGE SCALE GENOMIC DNA]</scope>
</reference>
<dbReference type="GO" id="GO:0004803">
    <property type="term" value="F:transposase activity"/>
    <property type="evidence" value="ECO:0007669"/>
    <property type="project" value="InterPro"/>
</dbReference>
<evidence type="ECO:0008006" key="3">
    <source>
        <dbReference type="Google" id="ProtNLM"/>
    </source>
</evidence>
<dbReference type="Proteomes" id="UP000049855">
    <property type="component" value="Unassembled WGS sequence"/>
</dbReference>
<dbReference type="GO" id="GO:0006313">
    <property type="term" value="P:DNA transposition"/>
    <property type="evidence" value="ECO:0007669"/>
    <property type="project" value="InterPro"/>
</dbReference>
<evidence type="ECO:0000313" key="2">
    <source>
        <dbReference type="Proteomes" id="UP000049855"/>
    </source>
</evidence>
<gene>
    <name evidence="1" type="ORF">SpAn4DRAFT_5007</name>
</gene>
<dbReference type="EMBL" id="CTRP01000006">
    <property type="protein sequence ID" value="CQR71945.1"/>
    <property type="molecule type" value="Genomic_DNA"/>
</dbReference>
<organism evidence="1 2">
    <name type="scientific">Sporomusa ovata</name>
    <dbReference type="NCBI Taxonomy" id="2378"/>
    <lineage>
        <taxon>Bacteria</taxon>
        <taxon>Bacillati</taxon>
        <taxon>Bacillota</taxon>
        <taxon>Negativicutes</taxon>
        <taxon>Selenomonadales</taxon>
        <taxon>Sporomusaceae</taxon>
        <taxon>Sporomusa</taxon>
    </lineage>
</organism>
<dbReference type="SUPFAM" id="SSF143422">
    <property type="entry name" value="Transposase IS200-like"/>
    <property type="match status" value="1"/>
</dbReference>
<dbReference type="AlphaFoldDB" id="A0A0U1KXF7"/>
<protein>
    <recommendedName>
        <fullName evidence="3">Transposase and inactivated derivatives</fullName>
    </recommendedName>
</protein>
<keyword evidence="2" id="KW-1185">Reference proteome</keyword>
<name>A0A0U1KXF7_9FIRM</name>
<sequence>MKRVGVSYASWYNKKQERVGHVFQDRYKSEPIDSDAYLLSVLRYIHNNPVNTTGIAGRRLYVDE</sequence>
<dbReference type="InterPro" id="IPR036515">
    <property type="entry name" value="Transposase_17_sf"/>
</dbReference>
<accession>A0A0U1KXF7</accession>
<dbReference type="GO" id="GO:0003677">
    <property type="term" value="F:DNA binding"/>
    <property type="evidence" value="ECO:0007669"/>
    <property type="project" value="InterPro"/>
</dbReference>
<evidence type="ECO:0000313" key="1">
    <source>
        <dbReference type="EMBL" id="CQR71945.1"/>
    </source>
</evidence>
<dbReference type="PANTHER" id="PTHR34322:SF2">
    <property type="entry name" value="TRANSPOSASE IS200-LIKE DOMAIN-CONTAINING PROTEIN"/>
    <property type="match status" value="1"/>
</dbReference>
<dbReference type="Gene3D" id="3.30.70.1290">
    <property type="entry name" value="Transposase IS200-like"/>
    <property type="match status" value="1"/>
</dbReference>